<protein>
    <submittedName>
        <fullName evidence="3">Polyisoprenoid-binding protein YceI</fullName>
    </submittedName>
</protein>
<keyword evidence="4" id="KW-1185">Reference proteome</keyword>
<dbReference type="Gene3D" id="2.40.128.110">
    <property type="entry name" value="Lipid/polyisoprenoid-binding, YceI-like"/>
    <property type="match status" value="1"/>
</dbReference>
<gene>
    <name evidence="3" type="ORF">EV653_3184</name>
</gene>
<dbReference type="Pfam" id="PF04264">
    <property type="entry name" value="YceI"/>
    <property type="match status" value="1"/>
</dbReference>
<dbReference type="OrthoDB" id="9811006at2"/>
<evidence type="ECO:0000313" key="4">
    <source>
        <dbReference type="Proteomes" id="UP000295146"/>
    </source>
</evidence>
<dbReference type="PANTHER" id="PTHR34406:SF1">
    <property type="entry name" value="PROTEIN YCEI"/>
    <property type="match status" value="1"/>
</dbReference>
<dbReference type="AlphaFoldDB" id="A0A4R8CPG4"/>
<evidence type="ECO:0000256" key="1">
    <source>
        <dbReference type="ARBA" id="ARBA00008812"/>
    </source>
</evidence>
<reference evidence="3 4" key="1">
    <citation type="submission" date="2019-03" db="EMBL/GenBank/DDBJ databases">
        <title>Genomic Encyclopedia of Type Strains, Phase III (KMG-III): the genomes of soil and plant-associated and newly described type strains.</title>
        <authorList>
            <person name="Whitman W."/>
        </authorList>
    </citation>
    <scope>NUCLEOTIDE SEQUENCE [LARGE SCALE GENOMIC DNA]</scope>
    <source>
        <strain evidence="3 4">VKM Ac-2573</strain>
    </source>
</reference>
<comment type="caution">
    <text evidence="3">The sequence shown here is derived from an EMBL/GenBank/DDBJ whole genome shotgun (WGS) entry which is preliminary data.</text>
</comment>
<dbReference type="RefSeq" id="WP_134103450.1">
    <property type="nucleotide sequence ID" value="NZ_SODP01000001.1"/>
</dbReference>
<dbReference type="InterPro" id="IPR007372">
    <property type="entry name" value="Lipid/polyisoprenoid-bd_YceI"/>
</dbReference>
<evidence type="ECO:0000313" key="3">
    <source>
        <dbReference type="EMBL" id="TDW77995.1"/>
    </source>
</evidence>
<dbReference type="PANTHER" id="PTHR34406">
    <property type="entry name" value="PROTEIN YCEI"/>
    <property type="match status" value="1"/>
</dbReference>
<dbReference type="Proteomes" id="UP000295146">
    <property type="component" value="Unassembled WGS sequence"/>
</dbReference>
<dbReference type="SMART" id="SM00867">
    <property type="entry name" value="YceI"/>
    <property type="match status" value="1"/>
</dbReference>
<organism evidence="3 4">
    <name type="scientific">Kribbella pratensis</name>
    <dbReference type="NCBI Taxonomy" id="2512112"/>
    <lineage>
        <taxon>Bacteria</taxon>
        <taxon>Bacillati</taxon>
        <taxon>Actinomycetota</taxon>
        <taxon>Actinomycetes</taxon>
        <taxon>Propionibacteriales</taxon>
        <taxon>Kribbellaceae</taxon>
        <taxon>Kribbella</taxon>
    </lineage>
</organism>
<comment type="similarity">
    <text evidence="1">Belongs to the UPF0312 family.</text>
</comment>
<accession>A0A4R8CPG4</accession>
<sequence>MSNEYAALTGDYTLDAAHTRIGFSARHAMVTKVRGAFDEFEGSFHIDGENPANSSGTVTIQAKSINTRNGQRDEHLRSNDFLAMDEHPEITFVSTAVKPSGDGEFVVSGDLTIRGVTKPVDVTFEYTGAATDPFGNQRVGLEGSVVINRKDFGVSWNAALEGGGVLVSDKVTLELEVSAIKNA</sequence>
<feature type="domain" description="Lipid/polyisoprenoid-binding YceI-like" evidence="2">
    <location>
        <begin position="11"/>
        <end position="180"/>
    </location>
</feature>
<dbReference type="SUPFAM" id="SSF101874">
    <property type="entry name" value="YceI-like"/>
    <property type="match status" value="1"/>
</dbReference>
<evidence type="ECO:0000259" key="2">
    <source>
        <dbReference type="SMART" id="SM00867"/>
    </source>
</evidence>
<dbReference type="InterPro" id="IPR036761">
    <property type="entry name" value="TTHA0802/YceI-like_sf"/>
</dbReference>
<dbReference type="EMBL" id="SODP01000001">
    <property type="protein sequence ID" value="TDW77995.1"/>
    <property type="molecule type" value="Genomic_DNA"/>
</dbReference>
<name>A0A4R8CPG4_9ACTN</name>
<proteinExistence type="inferred from homology"/>